<reference evidence="1" key="1">
    <citation type="journal article" date="2020" name="Stud. Mycol.">
        <title>101 Dothideomycetes genomes: a test case for predicting lifestyles and emergence of pathogens.</title>
        <authorList>
            <person name="Haridas S."/>
            <person name="Albert R."/>
            <person name="Binder M."/>
            <person name="Bloem J."/>
            <person name="Labutti K."/>
            <person name="Salamov A."/>
            <person name="Andreopoulos B."/>
            <person name="Baker S."/>
            <person name="Barry K."/>
            <person name="Bills G."/>
            <person name="Bluhm B."/>
            <person name="Cannon C."/>
            <person name="Castanera R."/>
            <person name="Culley D."/>
            <person name="Daum C."/>
            <person name="Ezra D."/>
            <person name="Gonzalez J."/>
            <person name="Henrissat B."/>
            <person name="Kuo A."/>
            <person name="Liang C."/>
            <person name="Lipzen A."/>
            <person name="Lutzoni F."/>
            <person name="Magnuson J."/>
            <person name="Mondo S."/>
            <person name="Nolan M."/>
            <person name="Ohm R."/>
            <person name="Pangilinan J."/>
            <person name="Park H.-J."/>
            <person name="Ramirez L."/>
            <person name="Alfaro M."/>
            <person name="Sun H."/>
            <person name="Tritt A."/>
            <person name="Yoshinaga Y."/>
            <person name="Zwiers L.-H."/>
            <person name="Turgeon B."/>
            <person name="Goodwin S."/>
            <person name="Spatafora J."/>
            <person name="Crous P."/>
            <person name="Grigoriev I."/>
        </authorList>
    </citation>
    <scope>NUCLEOTIDE SEQUENCE</scope>
    <source>
        <strain evidence="1">CBS 525.71</strain>
    </source>
</reference>
<dbReference type="Proteomes" id="UP000799754">
    <property type="component" value="Unassembled WGS sequence"/>
</dbReference>
<organism evidence="1 2">
    <name type="scientific">Macroventuria anomochaeta</name>
    <dbReference type="NCBI Taxonomy" id="301207"/>
    <lineage>
        <taxon>Eukaryota</taxon>
        <taxon>Fungi</taxon>
        <taxon>Dikarya</taxon>
        <taxon>Ascomycota</taxon>
        <taxon>Pezizomycotina</taxon>
        <taxon>Dothideomycetes</taxon>
        <taxon>Pleosporomycetidae</taxon>
        <taxon>Pleosporales</taxon>
        <taxon>Pleosporineae</taxon>
        <taxon>Didymellaceae</taxon>
        <taxon>Macroventuria</taxon>
    </lineage>
</organism>
<sequence>MSDKMEIDPIASACQQILNALARHMAGLITYESKPEVPAEELEDRKKDTKPVKAKITQLSKLFYDWQGLNDEQREALIKTVGKALEDIGKEVTGVVGEVMEE</sequence>
<proteinExistence type="predicted"/>
<comment type="caution">
    <text evidence="1">The sequence shown here is derived from an EMBL/GenBank/DDBJ whole genome shotgun (WGS) entry which is preliminary data.</text>
</comment>
<dbReference type="EMBL" id="MU006711">
    <property type="protein sequence ID" value="KAF2628955.1"/>
    <property type="molecule type" value="Genomic_DNA"/>
</dbReference>
<name>A0ACB6S3X3_9PLEO</name>
<keyword evidence="2" id="KW-1185">Reference proteome</keyword>
<gene>
    <name evidence="1" type="ORF">BU25DRAFT_447475</name>
</gene>
<evidence type="ECO:0000313" key="2">
    <source>
        <dbReference type="Proteomes" id="UP000799754"/>
    </source>
</evidence>
<evidence type="ECO:0000313" key="1">
    <source>
        <dbReference type="EMBL" id="KAF2628955.1"/>
    </source>
</evidence>
<protein>
    <submittedName>
        <fullName evidence="1">Uncharacterized protein</fullName>
    </submittedName>
</protein>
<accession>A0ACB6S3X3</accession>